<keyword evidence="8" id="KW-0645">Protease</keyword>
<dbReference type="Pfam" id="PF12697">
    <property type="entry name" value="Abhydrolase_6"/>
    <property type="match status" value="1"/>
</dbReference>
<evidence type="ECO:0000313" key="12">
    <source>
        <dbReference type="EMBL" id="SCB54041.1"/>
    </source>
</evidence>
<dbReference type="GO" id="GO:0006508">
    <property type="term" value="P:proteolysis"/>
    <property type="evidence" value="ECO:0007669"/>
    <property type="project" value="UniProtKB-KW"/>
</dbReference>
<evidence type="ECO:0000256" key="10">
    <source>
        <dbReference type="ARBA" id="ARBA00029605"/>
    </source>
</evidence>
<feature type="domain" description="AB hydrolase-1" evidence="11">
    <location>
        <begin position="77"/>
        <end position="355"/>
    </location>
</feature>
<keyword evidence="13" id="KW-1185">Reference proteome</keyword>
<name>A0A1C3XP30_9BRAD</name>
<dbReference type="EC" id="3.4.11.5" evidence="4"/>
<evidence type="ECO:0000256" key="9">
    <source>
        <dbReference type="ARBA" id="ARBA00022801"/>
    </source>
</evidence>
<dbReference type="PRINTS" id="PR00793">
    <property type="entry name" value="PROAMNOPTASE"/>
</dbReference>
<protein>
    <recommendedName>
        <fullName evidence="5">Proline iminopeptidase</fullName>
        <ecNumber evidence="4">3.4.11.5</ecNumber>
    </recommendedName>
    <alternativeName>
        <fullName evidence="10">Prolyl aminopeptidase</fullName>
    </alternativeName>
</protein>
<evidence type="ECO:0000259" key="11">
    <source>
        <dbReference type="Pfam" id="PF12697"/>
    </source>
</evidence>
<reference evidence="13" key="1">
    <citation type="submission" date="2016-08" db="EMBL/GenBank/DDBJ databases">
        <authorList>
            <person name="Varghese N."/>
            <person name="Submissions Spin"/>
        </authorList>
    </citation>
    <scope>NUCLEOTIDE SEQUENCE [LARGE SCALE GENOMIC DNA]</scope>
    <source>
        <strain evidence="13">ERR11</strain>
    </source>
</reference>
<evidence type="ECO:0000256" key="1">
    <source>
        <dbReference type="ARBA" id="ARBA00001585"/>
    </source>
</evidence>
<dbReference type="InterPro" id="IPR029058">
    <property type="entry name" value="AB_hydrolase_fold"/>
</dbReference>
<dbReference type="InterPro" id="IPR000073">
    <property type="entry name" value="AB_hydrolase_1"/>
</dbReference>
<dbReference type="GO" id="GO:0005737">
    <property type="term" value="C:cytoplasm"/>
    <property type="evidence" value="ECO:0007669"/>
    <property type="project" value="UniProtKB-SubCell"/>
</dbReference>
<dbReference type="Gene3D" id="3.40.50.1820">
    <property type="entry name" value="alpha/beta hydrolase"/>
    <property type="match status" value="1"/>
</dbReference>
<comment type="similarity">
    <text evidence="3">Belongs to the peptidase S33 family.</text>
</comment>
<dbReference type="EMBL" id="FMAI01000022">
    <property type="protein sequence ID" value="SCB54041.1"/>
    <property type="molecule type" value="Genomic_DNA"/>
</dbReference>
<dbReference type="Proteomes" id="UP000199184">
    <property type="component" value="Unassembled WGS sequence"/>
</dbReference>
<gene>
    <name evidence="12" type="ORF">GA0061098_1022122</name>
</gene>
<evidence type="ECO:0000256" key="6">
    <source>
        <dbReference type="ARBA" id="ARBA00022438"/>
    </source>
</evidence>
<evidence type="ECO:0000256" key="3">
    <source>
        <dbReference type="ARBA" id="ARBA00010088"/>
    </source>
</evidence>
<dbReference type="PANTHER" id="PTHR43722:SF1">
    <property type="entry name" value="PROLINE IMINOPEPTIDASE"/>
    <property type="match status" value="1"/>
</dbReference>
<evidence type="ECO:0000256" key="2">
    <source>
        <dbReference type="ARBA" id="ARBA00004496"/>
    </source>
</evidence>
<keyword evidence="9" id="KW-0378">Hydrolase</keyword>
<evidence type="ECO:0000256" key="7">
    <source>
        <dbReference type="ARBA" id="ARBA00022490"/>
    </source>
</evidence>
<dbReference type="PANTHER" id="PTHR43722">
    <property type="entry name" value="PROLINE IMINOPEPTIDASE"/>
    <property type="match status" value="1"/>
</dbReference>
<dbReference type="SUPFAM" id="SSF53474">
    <property type="entry name" value="alpha/beta-Hydrolases"/>
    <property type="match status" value="1"/>
</dbReference>
<comment type="catalytic activity">
    <reaction evidence="1">
        <text>Release of N-terminal proline from a peptide.</text>
        <dbReference type="EC" id="3.4.11.5"/>
    </reaction>
</comment>
<evidence type="ECO:0000256" key="8">
    <source>
        <dbReference type="ARBA" id="ARBA00022670"/>
    </source>
</evidence>
<dbReference type="InterPro" id="IPR002410">
    <property type="entry name" value="Peptidase_S33"/>
</dbReference>
<keyword evidence="6" id="KW-0031">Aminopeptidase</keyword>
<dbReference type="AlphaFoldDB" id="A0A1C3XP30"/>
<organism evidence="12 13">
    <name type="scientific">Bradyrhizobium shewense</name>
    <dbReference type="NCBI Taxonomy" id="1761772"/>
    <lineage>
        <taxon>Bacteria</taxon>
        <taxon>Pseudomonadati</taxon>
        <taxon>Pseudomonadota</taxon>
        <taxon>Alphaproteobacteria</taxon>
        <taxon>Hyphomicrobiales</taxon>
        <taxon>Nitrobacteraceae</taxon>
        <taxon>Bradyrhizobium</taxon>
    </lineage>
</organism>
<evidence type="ECO:0000313" key="13">
    <source>
        <dbReference type="Proteomes" id="UP000199184"/>
    </source>
</evidence>
<comment type="subcellular location">
    <subcellularLocation>
        <location evidence="2">Cytoplasm</location>
    </subcellularLocation>
</comment>
<dbReference type="GO" id="GO:0004177">
    <property type="term" value="F:aminopeptidase activity"/>
    <property type="evidence" value="ECO:0007669"/>
    <property type="project" value="UniProtKB-KW"/>
</dbReference>
<accession>A0A1C3XP30</accession>
<evidence type="ECO:0000256" key="5">
    <source>
        <dbReference type="ARBA" id="ARBA00021843"/>
    </source>
</evidence>
<keyword evidence="7" id="KW-0963">Cytoplasm</keyword>
<sequence length="367" mass="40151">MPRRAARLIGVSLLGLSGILVVLAAAGLGFRAYRQHLAAQTLAIRSPAGVQEGEFIEIGGIKQWIQIRGEDRDNPVLLFVHGGPGGSTLPISSGWRPWEEHFTVVQWDQRGTGRTFGAAGDALAPTMTLERMTQDGIELAEYLRAHLHKDKIVLVGHSWGSFLGIRMAKQRPDLFSAYVGTGQVVGRATFEKAFELTIARLQRLAAAATNKEALAELAPIASQPVLTPENRLIADKWSNVLGLPLADDFQLAGPIPPLFMPDVSLLDLYNWRKGAAFSAKYLTGRNGPMFQSDTASLGFEFSIPMFFIEGDADAVTPGGPAEQFFNLITAPHKEFVWVRGGDHFIPFDRPDQFLAELVARIRPFASH</sequence>
<evidence type="ECO:0000256" key="4">
    <source>
        <dbReference type="ARBA" id="ARBA00012568"/>
    </source>
</evidence>
<dbReference type="InterPro" id="IPR005944">
    <property type="entry name" value="Pro_iminopeptidase"/>
</dbReference>
<proteinExistence type="inferred from homology"/>